<evidence type="ECO:0000313" key="3">
    <source>
        <dbReference type="Proteomes" id="UP001175228"/>
    </source>
</evidence>
<evidence type="ECO:0000313" key="2">
    <source>
        <dbReference type="EMBL" id="KAK0497882.1"/>
    </source>
</evidence>
<dbReference type="AlphaFoldDB" id="A0AA39Q7V4"/>
<dbReference type="EMBL" id="JAUEPU010000012">
    <property type="protein sequence ID" value="KAK0497882.1"/>
    <property type="molecule type" value="Genomic_DNA"/>
</dbReference>
<comment type="caution">
    <text evidence="2">The sequence shown here is derived from an EMBL/GenBank/DDBJ whole genome shotgun (WGS) entry which is preliminary data.</text>
</comment>
<dbReference type="Proteomes" id="UP001175228">
    <property type="component" value="Unassembled WGS sequence"/>
</dbReference>
<evidence type="ECO:0000256" key="1">
    <source>
        <dbReference type="SAM" id="MobiDB-lite"/>
    </source>
</evidence>
<proteinExistence type="predicted"/>
<reference evidence="2" key="1">
    <citation type="submission" date="2023-06" db="EMBL/GenBank/DDBJ databases">
        <authorList>
            <consortium name="Lawrence Berkeley National Laboratory"/>
            <person name="Ahrendt S."/>
            <person name="Sahu N."/>
            <person name="Indic B."/>
            <person name="Wong-Bajracharya J."/>
            <person name="Merenyi Z."/>
            <person name="Ke H.-M."/>
            <person name="Monk M."/>
            <person name="Kocsube S."/>
            <person name="Drula E."/>
            <person name="Lipzen A."/>
            <person name="Balint B."/>
            <person name="Henrissat B."/>
            <person name="Andreopoulos B."/>
            <person name="Martin F.M."/>
            <person name="Harder C.B."/>
            <person name="Rigling D."/>
            <person name="Ford K.L."/>
            <person name="Foster G.D."/>
            <person name="Pangilinan J."/>
            <person name="Papanicolaou A."/>
            <person name="Barry K."/>
            <person name="LaButti K."/>
            <person name="Viragh M."/>
            <person name="Koriabine M."/>
            <person name="Yan M."/>
            <person name="Riley R."/>
            <person name="Champramary S."/>
            <person name="Plett K.L."/>
            <person name="Tsai I.J."/>
            <person name="Slot J."/>
            <person name="Sipos G."/>
            <person name="Plett J."/>
            <person name="Nagy L.G."/>
            <person name="Grigoriev I.V."/>
        </authorList>
    </citation>
    <scope>NUCLEOTIDE SEQUENCE</scope>
    <source>
        <strain evidence="2">HWK02</strain>
    </source>
</reference>
<name>A0AA39Q7V4_9AGAR</name>
<keyword evidence="3" id="KW-1185">Reference proteome</keyword>
<gene>
    <name evidence="2" type="ORF">EDD18DRAFT_1461865</name>
</gene>
<protein>
    <submittedName>
        <fullName evidence="2">Uncharacterized protein</fullName>
    </submittedName>
</protein>
<sequence length="312" mass="35542">MMSTLTHPIQSRPLGDAPNFLPVNDIDDMEPYDTFSKRIPLDVFYRLWEDPILVILDDRNMPFISWKMAQIVVSVLLDLPTTLESKGAHNWVVKCFQLRENFTPKDPDHIVLPTNGSVLCYCHESDAEFLPIRRLDAIGKATYIAHHDAGHDYSKKLSTFVIVGEATLEPYPINFCGYCLTCKKTAKANYERRVRSTTKSTVTVSAKFSRREQQQRMLSIGRDEEEDADLYKLNKTVHSESSKSVVPASHQCWLDSRIVSEVASETAVPGMGRDEDGYFDMAPPNILDEDDDVPASQAMLEIENSWYERRDD</sequence>
<accession>A0AA39Q7V4</accession>
<organism evidence="2 3">
    <name type="scientific">Armillaria luteobubalina</name>
    <dbReference type="NCBI Taxonomy" id="153913"/>
    <lineage>
        <taxon>Eukaryota</taxon>
        <taxon>Fungi</taxon>
        <taxon>Dikarya</taxon>
        <taxon>Basidiomycota</taxon>
        <taxon>Agaricomycotina</taxon>
        <taxon>Agaricomycetes</taxon>
        <taxon>Agaricomycetidae</taxon>
        <taxon>Agaricales</taxon>
        <taxon>Marasmiineae</taxon>
        <taxon>Physalacriaceae</taxon>
        <taxon>Armillaria</taxon>
    </lineage>
</organism>
<feature type="region of interest" description="Disordered" evidence="1">
    <location>
        <begin position="267"/>
        <end position="298"/>
    </location>
</feature>